<comment type="caution">
    <text evidence="1">The sequence shown here is derived from an EMBL/GenBank/DDBJ whole genome shotgun (WGS) entry which is preliminary data.</text>
</comment>
<accession>A0AAN9RD36</accession>
<name>A0AAN9RD36_PHACN</name>
<sequence>MHILGSRVILLNQGGLLMQKLLVRLEDNLMRGQNFLINLVKDLSHSSHGGAALESNDLTFIFGTRPTVSNHDIPKMTSTPPRYKLLQRRSRPTLTSA</sequence>
<dbReference type="EMBL" id="JAYMYR010000004">
    <property type="protein sequence ID" value="KAK7367742.1"/>
    <property type="molecule type" value="Genomic_DNA"/>
</dbReference>
<proteinExistence type="predicted"/>
<keyword evidence="2" id="KW-1185">Reference proteome</keyword>
<gene>
    <name evidence="1" type="ORF">VNO80_09760</name>
</gene>
<organism evidence="1 2">
    <name type="scientific">Phaseolus coccineus</name>
    <name type="common">Scarlet runner bean</name>
    <name type="synonym">Phaseolus multiflorus</name>
    <dbReference type="NCBI Taxonomy" id="3886"/>
    <lineage>
        <taxon>Eukaryota</taxon>
        <taxon>Viridiplantae</taxon>
        <taxon>Streptophyta</taxon>
        <taxon>Embryophyta</taxon>
        <taxon>Tracheophyta</taxon>
        <taxon>Spermatophyta</taxon>
        <taxon>Magnoliopsida</taxon>
        <taxon>eudicotyledons</taxon>
        <taxon>Gunneridae</taxon>
        <taxon>Pentapetalae</taxon>
        <taxon>rosids</taxon>
        <taxon>fabids</taxon>
        <taxon>Fabales</taxon>
        <taxon>Fabaceae</taxon>
        <taxon>Papilionoideae</taxon>
        <taxon>50 kb inversion clade</taxon>
        <taxon>NPAAA clade</taxon>
        <taxon>indigoferoid/millettioid clade</taxon>
        <taxon>Phaseoleae</taxon>
        <taxon>Phaseolus</taxon>
    </lineage>
</organism>
<dbReference type="AlphaFoldDB" id="A0AAN9RD36"/>
<evidence type="ECO:0000313" key="2">
    <source>
        <dbReference type="Proteomes" id="UP001374584"/>
    </source>
</evidence>
<dbReference type="Proteomes" id="UP001374584">
    <property type="component" value="Unassembled WGS sequence"/>
</dbReference>
<evidence type="ECO:0000313" key="1">
    <source>
        <dbReference type="EMBL" id="KAK7367742.1"/>
    </source>
</evidence>
<protein>
    <submittedName>
        <fullName evidence="1">Uncharacterized protein</fullName>
    </submittedName>
</protein>
<reference evidence="1 2" key="1">
    <citation type="submission" date="2024-01" db="EMBL/GenBank/DDBJ databases">
        <title>The genomes of 5 underutilized Papilionoideae crops provide insights into root nodulation and disease resistanc.</title>
        <authorList>
            <person name="Jiang F."/>
        </authorList>
    </citation>
    <scope>NUCLEOTIDE SEQUENCE [LARGE SCALE GENOMIC DNA]</scope>
    <source>
        <strain evidence="1">JINMINGXINNONG_FW02</strain>
        <tissue evidence="1">Leaves</tissue>
    </source>
</reference>